<evidence type="ECO:0000313" key="1">
    <source>
        <dbReference type="EMBL" id="CAB9521325.1"/>
    </source>
</evidence>
<comment type="caution">
    <text evidence="1">The sequence shown here is derived from an EMBL/GenBank/DDBJ whole genome shotgun (WGS) entry which is preliminary data.</text>
</comment>
<proteinExistence type="predicted"/>
<keyword evidence="2" id="KW-1185">Reference proteome</keyword>
<evidence type="ECO:0000313" key="2">
    <source>
        <dbReference type="Proteomes" id="UP001153069"/>
    </source>
</evidence>
<dbReference type="EMBL" id="CAICTM010001183">
    <property type="protein sequence ID" value="CAB9521325.1"/>
    <property type="molecule type" value="Genomic_DNA"/>
</dbReference>
<reference evidence="1" key="1">
    <citation type="submission" date="2020-06" db="EMBL/GenBank/DDBJ databases">
        <authorList>
            <consortium name="Plant Systems Biology data submission"/>
        </authorList>
    </citation>
    <scope>NUCLEOTIDE SEQUENCE</scope>
    <source>
        <strain evidence="1">D6</strain>
    </source>
</reference>
<accession>A0A9N8EJ52</accession>
<name>A0A9N8EJ52_9STRA</name>
<dbReference type="Gene3D" id="3.40.50.300">
    <property type="entry name" value="P-loop containing nucleotide triphosphate hydrolases"/>
    <property type="match status" value="1"/>
</dbReference>
<dbReference type="PANTHER" id="PTHR33844">
    <property type="entry name" value="SULFOTRANSFER_1 DOMAIN-CONTAINING PROTEIN"/>
    <property type="match status" value="1"/>
</dbReference>
<dbReference type="AlphaFoldDB" id="A0A9N8EJ52"/>
<organism evidence="1 2">
    <name type="scientific">Seminavis robusta</name>
    <dbReference type="NCBI Taxonomy" id="568900"/>
    <lineage>
        <taxon>Eukaryota</taxon>
        <taxon>Sar</taxon>
        <taxon>Stramenopiles</taxon>
        <taxon>Ochrophyta</taxon>
        <taxon>Bacillariophyta</taxon>
        <taxon>Bacillariophyceae</taxon>
        <taxon>Bacillariophycidae</taxon>
        <taxon>Naviculales</taxon>
        <taxon>Naviculaceae</taxon>
        <taxon>Seminavis</taxon>
    </lineage>
</organism>
<sequence length="440" mass="49484">MFKYLLADSRPFQREKTLHWPQSQSRVAASVPVKPKSRPLPTIANALADFELLEEWSEVGSEELQDLLLGTENCGCCSLYAVDCVEHWLYFVFTKPEDVESVYRAPFLYGGQQMNADKLIRCPVETAQDIVSQRVVKSINLPRLSFIFGVPRSGTTLLCKIVHAAGAYFQNDLRIVSLSEPDVLSELVRVRSPGGSNDDLIVDYLELMLPWICRGLDGASLIPLLQGDAQKDPPTVFVIKPRSEVSHIIDLIQRAYSRLVAGKWIQHDTAERTIPCIVSLRQCSGVVKSMAKLMSRDIQQAMALTLEEGTVEDLKRQIPVLARQYSQQDEMDETVVSGIEIVTGMWCSCVESCEKYVANHSSVTVQYDEWSRDPRNHIDTMLRHLKCTITETDEALIEACLKAMDEDSQAGTNMSGQGRTLQNWTAEHDEDVERALAKMR</sequence>
<protein>
    <submittedName>
        <fullName evidence="1">Sulfotransferase domain</fullName>
    </submittedName>
</protein>
<dbReference type="SUPFAM" id="SSF52540">
    <property type="entry name" value="P-loop containing nucleoside triphosphate hydrolases"/>
    <property type="match status" value="1"/>
</dbReference>
<gene>
    <name evidence="1" type="ORF">SEMRO_1185_G250240.1</name>
</gene>
<dbReference type="InterPro" id="IPR027417">
    <property type="entry name" value="P-loop_NTPase"/>
</dbReference>
<dbReference type="Proteomes" id="UP001153069">
    <property type="component" value="Unassembled WGS sequence"/>
</dbReference>
<dbReference type="PANTHER" id="PTHR33844:SF1">
    <property type="entry name" value="SULFOTRANSFERASE DOMAIN-CONTAINING PROTEIN"/>
    <property type="match status" value="1"/>
</dbReference>